<protein>
    <submittedName>
        <fullName evidence="1">Uncharacterized protein</fullName>
    </submittedName>
</protein>
<name>A0A8K0SD03_9HYPO</name>
<comment type="caution">
    <text evidence="1">The sequence shown here is derived from an EMBL/GenBank/DDBJ whole genome shotgun (WGS) entry which is preliminary data.</text>
</comment>
<keyword evidence="2" id="KW-1185">Reference proteome</keyword>
<dbReference type="Proteomes" id="UP000813444">
    <property type="component" value="Unassembled WGS sequence"/>
</dbReference>
<accession>A0A8K0SD03</accession>
<dbReference type="InterPro" id="IPR036053">
    <property type="entry name" value="PABP-dom"/>
</dbReference>
<dbReference type="SUPFAM" id="SSF63570">
    <property type="entry name" value="PABC (PABP) domain"/>
    <property type="match status" value="1"/>
</dbReference>
<proteinExistence type="predicted"/>
<organism evidence="1 2">
    <name type="scientific">Stachybotrys elegans</name>
    <dbReference type="NCBI Taxonomy" id="80388"/>
    <lineage>
        <taxon>Eukaryota</taxon>
        <taxon>Fungi</taxon>
        <taxon>Dikarya</taxon>
        <taxon>Ascomycota</taxon>
        <taxon>Pezizomycotina</taxon>
        <taxon>Sordariomycetes</taxon>
        <taxon>Hypocreomycetidae</taxon>
        <taxon>Hypocreales</taxon>
        <taxon>Stachybotryaceae</taxon>
        <taxon>Stachybotrys</taxon>
    </lineage>
</organism>
<sequence>MIPTGLIRARLRATPRATPWEIIRTRSLSPAQHKWVIGEMIFPKILAINSARRIEDEAALKAKADEALAVWLDGSLDAESWEKCLASSRNMTLNRRYSVVET</sequence>
<dbReference type="EMBL" id="JAGPNK010000034">
    <property type="protein sequence ID" value="KAH7303396.1"/>
    <property type="molecule type" value="Genomic_DNA"/>
</dbReference>
<reference evidence="1" key="1">
    <citation type="journal article" date="2021" name="Nat. Commun.">
        <title>Genetic determinants of endophytism in the Arabidopsis root mycobiome.</title>
        <authorList>
            <person name="Mesny F."/>
            <person name="Miyauchi S."/>
            <person name="Thiergart T."/>
            <person name="Pickel B."/>
            <person name="Atanasova L."/>
            <person name="Karlsson M."/>
            <person name="Huettel B."/>
            <person name="Barry K.W."/>
            <person name="Haridas S."/>
            <person name="Chen C."/>
            <person name="Bauer D."/>
            <person name="Andreopoulos W."/>
            <person name="Pangilinan J."/>
            <person name="LaButti K."/>
            <person name="Riley R."/>
            <person name="Lipzen A."/>
            <person name="Clum A."/>
            <person name="Drula E."/>
            <person name="Henrissat B."/>
            <person name="Kohler A."/>
            <person name="Grigoriev I.V."/>
            <person name="Martin F.M."/>
            <person name="Hacquard S."/>
        </authorList>
    </citation>
    <scope>NUCLEOTIDE SEQUENCE</scope>
    <source>
        <strain evidence="1">MPI-CAGE-CH-0235</strain>
    </source>
</reference>
<evidence type="ECO:0000313" key="1">
    <source>
        <dbReference type="EMBL" id="KAH7303396.1"/>
    </source>
</evidence>
<dbReference type="GO" id="GO:0003723">
    <property type="term" value="F:RNA binding"/>
    <property type="evidence" value="ECO:0007669"/>
    <property type="project" value="InterPro"/>
</dbReference>
<evidence type="ECO:0000313" key="2">
    <source>
        <dbReference type="Proteomes" id="UP000813444"/>
    </source>
</evidence>
<gene>
    <name evidence="1" type="ORF">B0I35DRAFT_415178</name>
</gene>
<dbReference type="AlphaFoldDB" id="A0A8K0SD03"/>